<dbReference type="AlphaFoldDB" id="A0A8X6RMV2"/>
<dbReference type="Proteomes" id="UP000887159">
    <property type="component" value="Unassembled WGS sequence"/>
</dbReference>
<reference evidence="2" key="1">
    <citation type="submission" date="2020-08" db="EMBL/GenBank/DDBJ databases">
        <title>Multicomponent nature underlies the extraordinary mechanical properties of spider dragline silk.</title>
        <authorList>
            <person name="Kono N."/>
            <person name="Nakamura H."/>
            <person name="Mori M."/>
            <person name="Yoshida Y."/>
            <person name="Ohtoshi R."/>
            <person name="Malay A.D."/>
            <person name="Moran D.A.P."/>
            <person name="Tomita M."/>
            <person name="Numata K."/>
            <person name="Arakawa K."/>
        </authorList>
    </citation>
    <scope>NUCLEOTIDE SEQUENCE</scope>
</reference>
<accession>A0A8X6RMV2</accession>
<evidence type="ECO:0000256" key="1">
    <source>
        <dbReference type="SAM" id="MobiDB-lite"/>
    </source>
</evidence>
<protein>
    <submittedName>
        <fullName evidence="2">Uncharacterized protein</fullName>
    </submittedName>
</protein>
<organism evidence="2 3">
    <name type="scientific">Trichonephila clavipes</name>
    <name type="common">Golden silk orbweaver</name>
    <name type="synonym">Nephila clavipes</name>
    <dbReference type="NCBI Taxonomy" id="2585209"/>
    <lineage>
        <taxon>Eukaryota</taxon>
        <taxon>Metazoa</taxon>
        <taxon>Ecdysozoa</taxon>
        <taxon>Arthropoda</taxon>
        <taxon>Chelicerata</taxon>
        <taxon>Arachnida</taxon>
        <taxon>Araneae</taxon>
        <taxon>Araneomorphae</taxon>
        <taxon>Entelegynae</taxon>
        <taxon>Araneoidea</taxon>
        <taxon>Nephilidae</taxon>
        <taxon>Trichonephila</taxon>
    </lineage>
</organism>
<keyword evidence="3" id="KW-1185">Reference proteome</keyword>
<evidence type="ECO:0000313" key="3">
    <source>
        <dbReference type="Proteomes" id="UP000887159"/>
    </source>
</evidence>
<proteinExistence type="predicted"/>
<gene>
    <name evidence="2" type="ORF">TNCV_1077561</name>
</gene>
<feature type="region of interest" description="Disordered" evidence="1">
    <location>
        <begin position="18"/>
        <end position="44"/>
    </location>
</feature>
<evidence type="ECO:0000313" key="2">
    <source>
        <dbReference type="EMBL" id="GFX97385.1"/>
    </source>
</evidence>
<name>A0A8X6RMV2_TRICX</name>
<sequence>MSIEVAKAVLELLMNPQSPVLGMGDPRSSAFVPPPPFGRQDGECAHSSRARSLLIPSELSNLLFQGSLDSILNIARRDLAQTANCKHDPRGDPDIVNT</sequence>
<comment type="caution">
    <text evidence="2">The sequence shown here is derived from an EMBL/GenBank/DDBJ whole genome shotgun (WGS) entry which is preliminary data.</text>
</comment>
<dbReference type="EMBL" id="BMAU01021197">
    <property type="protein sequence ID" value="GFX97385.1"/>
    <property type="molecule type" value="Genomic_DNA"/>
</dbReference>